<organism evidence="1">
    <name type="scientific">marine sediment metagenome</name>
    <dbReference type="NCBI Taxonomy" id="412755"/>
    <lineage>
        <taxon>unclassified sequences</taxon>
        <taxon>metagenomes</taxon>
        <taxon>ecological metagenomes</taxon>
    </lineage>
</organism>
<dbReference type="GO" id="GO:0006355">
    <property type="term" value="P:regulation of DNA-templated transcription"/>
    <property type="evidence" value="ECO:0007669"/>
    <property type="project" value="InterPro"/>
</dbReference>
<accession>A0A0F9MB01</accession>
<gene>
    <name evidence="1" type="ORF">LCGC14_1406450</name>
</gene>
<dbReference type="InterPro" id="IPR010985">
    <property type="entry name" value="Ribbon_hlx_hlx"/>
</dbReference>
<dbReference type="EMBL" id="LAZR01009238">
    <property type="protein sequence ID" value="KKM73830.1"/>
    <property type="molecule type" value="Genomic_DNA"/>
</dbReference>
<dbReference type="AlphaFoldDB" id="A0A0F9MB01"/>
<evidence type="ECO:0000313" key="1">
    <source>
        <dbReference type="EMBL" id="KKM73830.1"/>
    </source>
</evidence>
<proteinExistence type="predicted"/>
<comment type="caution">
    <text evidence="1">The sequence shown here is derived from an EMBL/GenBank/DDBJ whole genome shotgun (WGS) entry which is preliminary data.</text>
</comment>
<dbReference type="SUPFAM" id="SSF47598">
    <property type="entry name" value="Ribbon-helix-helix"/>
    <property type="match status" value="1"/>
</dbReference>
<reference evidence="1" key="1">
    <citation type="journal article" date="2015" name="Nature">
        <title>Complex archaea that bridge the gap between prokaryotes and eukaryotes.</title>
        <authorList>
            <person name="Spang A."/>
            <person name="Saw J.H."/>
            <person name="Jorgensen S.L."/>
            <person name="Zaremba-Niedzwiedzka K."/>
            <person name="Martijn J."/>
            <person name="Lind A.E."/>
            <person name="van Eijk R."/>
            <person name="Schleper C."/>
            <person name="Guy L."/>
            <person name="Ettema T.J."/>
        </authorList>
    </citation>
    <scope>NUCLEOTIDE SEQUENCE</scope>
</reference>
<sequence>MASSVPLNTRVEPDLKNVLRRQARERGLTLSEHVRDLLRRASGVAPTEETAGFRRGRFEAHRQTRIALSRAFSGVSAELQGAGDDFGDD</sequence>
<protein>
    <submittedName>
        <fullName evidence="1">Uncharacterized protein</fullName>
    </submittedName>
</protein>
<name>A0A0F9MB01_9ZZZZ</name>